<dbReference type="PANTHER" id="PTHR42941">
    <property type="entry name" value="SLL1037 PROTEIN"/>
    <property type="match status" value="1"/>
</dbReference>
<gene>
    <name evidence="2" type="ORF">HRJ53_16580</name>
</gene>
<reference evidence="2" key="1">
    <citation type="submission" date="2020-06" db="EMBL/GenBank/DDBJ databases">
        <title>Legume-microbial interactions unlock mineral nutrients during tropical forest succession.</title>
        <authorList>
            <person name="Epihov D.Z."/>
        </authorList>
    </citation>
    <scope>NUCLEOTIDE SEQUENCE [LARGE SCALE GENOMIC DNA]</scope>
    <source>
        <strain evidence="2">Pan2503</strain>
    </source>
</reference>
<sequence length="175" mass="19053">MSARHFLENHWPSITIAVTATAIAGAFLVMLRSMPPHQIVMATGREGDAYYEIGERYRAALSYENVQVQLVPTAGSVENLAMLRDPNSGVSVALIEGGILSAADTSGVESLGTVFYEPLWWFRKREILGEAANRLRGQRISIGPEGSGTRALTLQLLKRTGMEAQVGELLALEPR</sequence>
<dbReference type="AlphaFoldDB" id="A0A7V8NSA2"/>
<dbReference type="Gene3D" id="3.40.190.10">
    <property type="entry name" value="Periplasmic binding protein-like II"/>
    <property type="match status" value="1"/>
</dbReference>
<proteinExistence type="predicted"/>
<keyword evidence="1" id="KW-0812">Transmembrane</keyword>
<dbReference type="InterPro" id="IPR011852">
    <property type="entry name" value="TRAP_TAXI"/>
</dbReference>
<feature type="transmembrane region" description="Helical" evidence="1">
    <location>
        <begin position="12"/>
        <end position="31"/>
    </location>
</feature>
<feature type="non-terminal residue" evidence="2">
    <location>
        <position position="175"/>
    </location>
</feature>
<dbReference type="Proteomes" id="UP000567293">
    <property type="component" value="Unassembled WGS sequence"/>
</dbReference>
<accession>A0A7V8NSA2</accession>
<dbReference type="PANTHER" id="PTHR42941:SF1">
    <property type="entry name" value="SLL1037 PROTEIN"/>
    <property type="match status" value="1"/>
</dbReference>
<name>A0A7V8NSA2_9BACT</name>
<keyword evidence="1" id="KW-1133">Transmembrane helix</keyword>
<dbReference type="EMBL" id="JACDQQ010001592">
    <property type="protein sequence ID" value="MBA0086598.1"/>
    <property type="molecule type" value="Genomic_DNA"/>
</dbReference>
<comment type="caution">
    <text evidence="2">The sequence shown here is derived from an EMBL/GenBank/DDBJ whole genome shotgun (WGS) entry which is preliminary data.</text>
</comment>
<keyword evidence="3" id="KW-1185">Reference proteome</keyword>
<protein>
    <submittedName>
        <fullName evidence="2">C4-dicarboxylate ABC transporter substrate-binding protein</fullName>
    </submittedName>
</protein>
<evidence type="ECO:0000256" key="1">
    <source>
        <dbReference type="SAM" id="Phobius"/>
    </source>
</evidence>
<evidence type="ECO:0000313" key="2">
    <source>
        <dbReference type="EMBL" id="MBA0086598.1"/>
    </source>
</evidence>
<keyword evidence="1" id="KW-0472">Membrane</keyword>
<evidence type="ECO:0000313" key="3">
    <source>
        <dbReference type="Proteomes" id="UP000567293"/>
    </source>
</evidence>
<dbReference type="SUPFAM" id="SSF53850">
    <property type="entry name" value="Periplasmic binding protein-like II"/>
    <property type="match status" value="1"/>
</dbReference>
<dbReference type="Pfam" id="PF16868">
    <property type="entry name" value="NMT1_3"/>
    <property type="match status" value="1"/>
</dbReference>
<organism evidence="2 3">
    <name type="scientific">Candidatus Acidiferrum panamense</name>
    <dbReference type="NCBI Taxonomy" id="2741543"/>
    <lineage>
        <taxon>Bacteria</taxon>
        <taxon>Pseudomonadati</taxon>
        <taxon>Acidobacteriota</taxon>
        <taxon>Terriglobia</taxon>
        <taxon>Candidatus Acidiferrales</taxon>
        <taxon>Candidatus Acidiferrum</taxon>
    </lineage>
</organism>